<evidence type="ECO:0000256" key="5">
    <source>
        <dbReference type="ARBA" id="ARBA00022842"/>
    </source>
</evidence>
<protein>
    <recommendedName>
        <fullName evidence="11">Cation-transporting P-type ATPase C-terminal domain-containing protein</fullName>
    </recommendedName>
</protein>
<dbReference type="InterPro" id="IPR023214">
    <property type="entry name" value="HAD_sf"/>
</dbReference>
<keyword evidence="2" id="KW-0812">Transmembrane</keyword>
<dbReference type="Gene3D" id="3.40.50.1000">
    <property type="entry name" value="HAD superfamily/HAD-like"/>
    <property type="match status" value="1"/>
</dbReference>
<evidence type="ECO:0000256" key="3">
    <source>
        <dbReference type="ARBA" id="ARBA00022741"/>
    </source>
</evidence>
<dbReference type="GO" id="GO:0005886">
    <property type="term" value="C:plasma membrane"/>
    <property type="evidence" value="ECO:0007669"/>
    <property type="project" value="TreeGrafter"/>
</dbReference>
<name>J0D1X0_AURST</name>
<dbReference type="InterPro" id="IPR018303">
    <property type="entry name" value="ATPase_P-typ_P_site"/>
</dbReference>
<keyword evidence="4" id="KW-0067">ATP-binding</keyword>
<feature type="non-terminal residue" evidence="9">
    <location>
        <position position="1"/>
    </location>
</feature>
<dbReference type="GO" id="GO:0006874">
    <property type="term" value="P:intracellular calcium ion homeostasis"/>
    <property type="evidence" value="ECO:0007669"/>
    <property type="project" value="TreeGrafter"/>
</dbReference>
<keyword evidence="7" id="KW-1133">Transmembrane helix</keyword>
<gene>
    <name evidence="9" type="ORF">AURDEDRAFT_23527</name>
</gene>
<dbReference type="EMBL" id="JH688821">
    <property type="protein sequence ID" value="EJD32592.1"/>
    <property type="molecule type" value="Genomic_DNA"/>
</dbReference>
<evidence type="ECO:0000256" key="4">
    <source>
        <dbReference type="ARBA" id="ARBA00022840"/>
    </source>
</evidence>
<evidence type="ECO:0000256" key="7">
    <source>
        <dbReference type="ARBA" id="ARBA00022989"/>
    </source>
</evidence>
<evidence type="ECO:0000313" key="9">
    <source>
        <dbReference type="EMBL" id="EJD32592.1"/>
    </source>
</evidence>
<dbReference type="AlphaFoldDB" id="J0D1X0"/>
<keyword evidence="3" id="KW-0547">Nucleotide-binding</keyword>
<evidence type="ECO:0000313" key="10">
    <source>
        <dbReference type="Proteomes" id="UP000006514"/>
    </source>
</evidence>
<evidence type="ECO:0000256" key="1">
    <source>
        <dbReference type="ARBA" id="ARBA00004127"/>
    </source>
</evidence>
<dbReference type="OMA" id="HLKPCEV"/>
<dbReference type="Gene3D" id="1.20.1110.10">
    <property type="entry name" value="Calcium-transporting ATPase, transmembrane domain"/>
    <property type="match status" value="1"/>
</dbReference>
<dbReference type="InParanoid" id="J0D1X0"/>
<dbReference type="KEGG" id="adl:AURDEDRAFT_23527"/>
<evidence type="ECO:0000256" key="6">
    <source>
        <dbReference type="ARBA" id="ARBA00022967"/>
    </source>
</evidence>
<dbReference type="PROSITE" id="PS00154">
    <property type="entry name" value="ATPASE_E1_E2"/>
    <property type="match status" value="1"/>
</dbReference>
<feature type="non-terminal residue" evidence="9">
    <location>
        <position position="53"/>
    </location>
</feature>
<dbReference type="Proteomes" id="UP000006514">
    <property type="component" value="Unassembled WGS sequence"/>
</dbReference>
<keyword evidence="8" id="KW-0472">Membrane</keyword>
<accession>J0D1X0</accession>
<keyword evidence="6" id="KW-1278">Translocase</keyword>
<evidence type="ECO:0008006" key="11">
    <source>
        <dbReference type="Google" id="ProtNLM"/>
    </source>
</evidence>
<dbReference type="eggNOG" id="KOG0204">
    <property type="taxonomic scope" value="Eukaryota"/>
</dbReference>
<sequence>GPPLGVTLVLAFAAKRMTGQDLLARVLGSCPIMPTASVICTDKTGTLTQNFIT</sequence>
<evidence type="ECO:0000256" key="2">
    <source>
        <dbReference type="ARBA" id="ARBA00022692"/>
    </source>
</evidence>
<keyword evidence="5" id="KW-0460">Magnesium</keyword>
<dbReference type="FunFam" id="3.40.50.1000:FF:000001">
    <property type="entry name" value="Phospholipid-transporting ATPase IC"/>
    <property type="match status" value="1"/>
</dbReference>
<reference evidence="10" key="1">
    <citation type="journal article" date="2012" name="Science">
        <title>The Paleozoic origin of enzymatic lignin decomposition reconstructed from 31 fungal genomes.</title>
        <authorList>
            <person name="Floudas D."/>
            <person name="Binder M."/>
            <person name="Riley R."/>
            <person name="Barry K."/>
            <person name="Blanchette R.A."/>
            <person name="Henrissat B."/>
            <person name="Martinez A.T."/>
            <person name="Otillar R."/>
            <person name="Spatafora J.W."/>
            <person name="Yadav J.S."/>
            <person name="Aerts A."/>
            <person name="Benoit I."/>
            <person name="Boyd A."/>
            <person name="Carlson A."/>
            <person name="Copeland A."/>
            <person name="Coutinho P.M."/>
            <person name="de Vries R.P."/>
            <person name="Ferreira P."/>
            <person name="Findley K."/>
            <person name="Foster B."/>
            <person name="Gaskell J."/>
            <person name="Glotzer D."/>
            <person name="Gorecki P."/>
            <person name="Heitman J."/>
            <person name="Hesse C."/>
            <person name="Hori C."/>
            <person name="Igarashi K."/>
            <person name="Jurgens J.A."/>
            <person name="Kallen N."/>
            <person name="Kersten P."/>
            <person name="Kohler A."/>
            <person name="Kuees U."/>
            <person name="Kumar T.K.A."/>
            <person name="Kuo A."/>
            <person name="LaButti K."/>
            <person name="Larrondo L.F."/>
            <person name="Lindquist E."/>
            <person name="Ling A."/>
            <person name="Lombard V."/>
            <person name="Lucas S."/>
            <person name="Lundell T."/>
            <person name="Martin R."/>
            <person name="McLaughlin D.J."/>
            <person name="Morgenstern I."/>
            <person name="Morin E."/>
            <person name="Murat C."/>
            <person name="Nagy L.G."/>
            <person name="Nolan M."/>
            <person name="Ohm R.A."/>
            <person name="Patyshakuliyeva A."/>
            <person name="Rokas A."/>
            <person name="Ruiz-Duenas F.J."/>
            <person name="Sabat G."/>
            <person name="Salamov A."/>
            <person name="Samejima M."/>
            <person name="Schmutz J."/>
            <person name="Slot J.C."/>
            <person name="St John F."/>
            <person name="Stenlid J."/>
            <person name="Sun H."/>
            <person name="Sun S."/>
            <person name="Syed K."/>
            <person name="Tsang A."/>
            <person name="Wiebenga A."/>
            <person name="Young D."/>
            <person name="Pisabarro A."/>
            <person name="Eastwood D.C."/>
            <person name="Martin F."/>
            <person name="Cullen D."/>
            <person name="Grigoriev I.V."/>
            <person name="Hibbett D.S."/>
        </authorList>
    </citation>
    <scope>NUCLEOTIDE SEQUENCE [LARGE SCALE GENOMIC DNA]</scope>
    <source>
        <strain evidence="10">TFB10046</strain>
    </source>
</reference>
<proteinExistence type="predicted"/>
<evidence type="ECO:0000256" key="8">
    <source>
        <dbReference type="ARBA" id="ARBA00023136"/>
    </source>
</evidence>
<keyword evidence="10" id="KW-1185">Reference proteome</keyword>
<comment type="subcellular location">
    <subcellularLocation>
        <location evidence="1">Endomembrane system</location>
        <topology evidence="1">Multi-pass membrane protein</topology>
    </subcellularLocation>
</comment>
<dbReference type="GO" id="GO:0005388">
    <property type="term" value="F:P-type calcium transporter activity"/>
    <property type="evidence" value="ECO:0007669"/>
    <property type="project" value="TreeGrafter"/>
</dbReference>
<dbReference type="GO" id="GO:0005524">
    <property type="term" value="F:ATP binding"/>
    <property type="evidence" value="ECO:0007669"/>
    <property type="project" value="UniProtKB-KW"/>
</dbReference>
<dbReference type="PANTHER" id="PTHR24093:SF369">
    <property type="entry name" value="CALCIUM-TRANSPORTING ATPASE"/>
    <property type="match status" value="1"/>
</dbReference>
<dbReference type="OrthoDB" id="3352408at2759"/>
<dbReference type="PANTHER" id="PTHR24093">
    <property type="entry name" value="CATION TRANSPORTING ATPASE"/>
    <property type="match status" value="1"/>
</dbReference>
<organism evidence="9 10">
    <name type="scientific">Auricularia subglabra (strain TFB-10046 / SS5)</name>
    <name type="common">White-rot fungus</name>
    <name type="synonym">Auricularia delicata (strain TFB10046)</name>
    <dbReference type="NCBI Taxonomy" id="717982"/>
    <lineage>
        <taxon>Eukaryota</taxon>
        <taxon>Fungi</taxon>
        <taxon>Dikarya</taxon>
        <taxon>Basidiomycota</taxon>
        <taxon>Agaricomycotina</taxon>
        <taxon>Agaricomycetes</taxon>
        <taxon>Auriculariales</taxon>
        <taxon>Auriculariaceae</taxon>
        <taxon>Auricularia</taxon>
    </lineage>
</organism>
<dbReference type="GO" id="GO:0012505">
    <property type="term" value="C:endomembrane system"/>
    <property type="evidence" value="ECO:0007669"/>
    <property type="project" value="UniProtKB-SubCell"/>
</dbReference>